<organism evidence="1 2">
    <name type="scientific">Mesorhabditis belari</name>
    <dbReference type="NCBI Taxonomy" id="2138241"/>
    <lineage>
        <taxon>Eukaryota</taxon>
        <taxon>Metazoa</taxon>
        <taxon>Ecdysozoa</taxon>
        <taxon>Nematoda</taxon>
        <taxon>Chromadorea</taxon>
        <taxon>Rhabditida</taxon>
        <taxon>Rhabditina</taxon>
        <taxon>Rhabditomorpha</taxon>
        <taxon>Rhabditoidea</taxon>
        <taxon>Rhabditidae</taxon>
        <taxon>Mesorhabditinae</taxon>
        <taxon>Mesorhabditis</taxon>
    </lineage>
</organism>
<dbReference type="WBParaSite" id="MBELARI_LOCUS2683">
    <property type="protein sequence ID" value="MBELARI_LOCUS2683"/>
    <property type="gene ID" value="MBELARI_LOCUS2683"/>
</dbReference>
<sequence>MRPHVRLFQEGKHPRWSKDQYRAENQRIRFTRIVQQHESIKISTRRADCSICGESITMSTVMQHIEKHVRVLSRACSGCEFYASREQLVQQHIREVHPRTEQCIPIRCVDEAKTREQTRQIVEEMFPELIAKRNLIGMVCGQKRKSLDETSERQAKAQRVEGGAQHFQPLNAPRHKSIRPVVDRRRIF</sequence>
<name>A0AAF3F7S6_9BILA</name>
<dbReference type="AlphaFoldDB" id="A0AAF3F7S6"/>
<reference evidence="2" key="1">
    <citation type="submission" date="2024-02" db="UniProtKB">
        <authorList>
            <consortium name="WormBaseParasite"/>
        </authorList>
    </citation>
    <scope>IDENTIFICATION</scope>
</reference>
<evidence type="ECO:0000313" key="1">
    <source>
        <dbReference type="Proteomes" id="UP000887575"/>
    </source>
</evidence>
<protein>
    <submittedName>
        <fullName evidence="2">C2H2-type domain-containing protein</fullName>
    </submittedName>
</protein>
<dbReference type="Proteomes" id="UP000887575">
    <property type="component" value="Unassembled WGS sequence"/>
</dbReference>
<keyword evidence="1" id="KW-1185">Reference proteome</keyword>
<proteinExistence type="predicted"/>
<evidence type="ECO:0000313" key="2">
    <source>
        <dbReference type="WBParaSite" id="MBELARI_LOCUS2683"/>
    </source>
</evidence>
<accession>A0AAF3F7S6</accession>